<organism evidence="1 2">
    <name type="scientific">Popillia japonica</name>
    <name type="common">Japanese beetle</name>
    <dbReference type="NCBI Taxonomy" id="7064"/>
    <lineage>
        <taxon>Eukaryota</taxon>
        <taxon>Metazoa</taxon>
        <taxon>Ecdysozoa</taxon>
        <taxon>Arthropoda</taxon>
        <taxon>Hexapoda</taxon>
        <taxon>Insecta</taxon>
        <taxon>Pterygota</taxon>
        <taxon>Neoptera</taxon>
        <taxon>Endopterygota</taxon>
        <taxon>Coleoptera</taxon>
        <taxon>Polyphaga</taxon>
        <taxon>Scarabaeiformia</taxon>
        <taxon>Scarabaeidae</taxon>
        <taxon>Rutelinae</taxon>
        <taxon>Popillia</taxon>
    </lineage>
</organism>
<dbReference type="Proteomes" id="UP001458880">
    <property type="component" value="Unassembled WGS sequence"/>
</dbReference>
<evidence type="ECO:0000313" key="2">
    <source>
        <dbReference type="Proteomes" id="UP001458880"/>
    </source>
</evidence>
<dbReference type="EMBL" id="JASPKY010001729">
    <property type="protein sequence ID" value="KAK9674634.1"/>
    <property type="molecule type" value="Genomic_DNA"/>
</dbReference>
<proteinExistence type="predicted"/>
<gene>
    <name evidence="1" type="ORF">QE152_g40977</name>
</gene>
<name>A0AAW1HEZ9_POPJA</name>
<protein>
    <submittedName>
        <fullName evidence="1">Uncharacterized protein</fullName>
    </submittedName>
</protein>
<sequence length="122" mass="14328">MSDTETNLSCTPPQLREIADNAVINLLPKKSKAVYEKCYHQFELWAVQNNVNTISENILLAYFELQGKNKKSSTLWSMYSMLRSCFSIYKISIYKNTDISKYIKLRAYLKRFSEGYENYEPI</sequence>
<accession>A0AAW1HEZ9</accession>
<evidence type="ECO:0000313" key="1">
    <source>
        <dbReference type="EMBL" id="KAK9674634.1"/>
    </source>
</evidence>
<comment type="caution">
    <text evidence="1">The sequence shown here is derived from an EMBL/GenBank/DDBJ whole genome shotgun (WGS) entry which is preliminary data.</text>
</comment>
<keyword evidence="2" id="KW-1185">Reference proteome</keyword>
<dbReference type="AlphaFoldDB" id="A0AAW1HEZ9"/>
<reference evidence="1 2" key="1">
    <citation type="journal article" date="2024" name="BMC Genomics">
        <title>De novo assembly and annotation of Popillia japonica's genome with initial clues to its potential as an invasive pest.</title>
        <authorList>
            <person name="Cucini C."/>
            <person name="Boschi S."/>
            <person name="Funari R."/>
            <person name="Cardaioli E."/>
            <person name="Iannotti N."/>
            <person name="Marturano G."/>
            <person name="Paoli F."/>
            <person name="Bruttini M."/>
            <person name="Carapelli A."/>
            <person name="Frati F."/>
            <person name="Nardi F."/>
        </authorList>
    </citation>
    <scope>NUCLEOTIDE SEQUENCE [LARGE SCALE GENOMIC DNA]</scope>
    <source>
        <strain evidence="1">DMR45628</strain>
    </source>
</reference>